<gene>
    <name evidence="2" type="ORF">Tci_916153</name>
</gene>
<dbReference type="EMBL" id="BKCJ011615744">
    <property type="protein sequence ID" value="GFD44184.1"/>
    <property type="molecule type" value="Genomic_DNA"/>
</dbReference>
<reference evidence="2" key="1">
    <citation type="journal article" date="2019" name="Sci. Rep.">
        <title>Draft genome of Tanacetum cinerariifolium, the natural source of mosquito coil.</title>
        <authorList>
            <person name="Yamashiro T."/>
            <person name="Shiraishi A."/>
            <person name="Satake H."/>
            <person name="Nakayama K."/>
        </authorList>
    </citation>
    <scope>NUCLEOTIDE SEQUENCE</scope>
</reference>
<proteinExistence type="predicted"/>
<keyword evidence="1" id="KW-1133">Transmembrane helix</keyword>
<protein>
    <submittedName>
        <fullName evidence="2">Uncharacterized protein</fullName>
    </submittedName>
</protein>
<evidence type="ECO:0000256" key="1">
    <source>
        <dbReference type="SAM" id="Phobius"/>
    </source>
</evidence>
<organism evidence="2">
    <name type="scientific">Tanacetum cinerariifolium</name>
    <name type="common">Dalmatian daisy</name>
    <name type="synonym">Chrysanthemum cinerariifolium</name>
    <dbReference type="NCBI Taxonomy" id="118510"/>
    <lineage>
        <taxon>Eukaryota</taxon>
        <taxon>Viridiplantae</taxon>
        <taxon>Streptophyta</taxon>
        <taxon>Embryophyta</taxon>
        <taxon>Tracheophyta</taxon>
        <taxon>Spermatophyta</taxon>
        <taxon>Magnoliopsida</taxon>
        <taxon>eudicotyledons</taxon>
        <taxon>Gunneridae</taxon>
        <taxon>Pentapetalae</taxon>
        <taxon>asterids</taxon>
        <taxon>campanulids</taxon>
        <taxon>Asterales</taxon>
        <taxon>Asteraceae</taxon>
        <taxon>Asteroideae</taxon>
        <taxon>Anthemideae</taxon>
        <taxon>Anthemidinae</taxon>
        <taxon>Tanacetum</taxon>
    </lineage>
</organism>
<feature type="non-terminal residue" evidence="2">
    <location>
        <position position="74"/>
    </location>
</feature>
<keyword evidence="1" id="KW-0812">Transmembrane</keyword>
<comment type="caution">
    <text evidence="2">The sequence shown here is derived from an EMBL/GenBank/DDBJ whole genome shotgun (WGS) entry which is preliminary data.</text>
</comment>
<feature type="non-terminal residue" evidence="2">
    <location>
        <position position="1"/>
    </location>
</feature>
<accession>A0A699WII0</accession>
<sequence>KRRKLSEEAQEADDLRGRLEIVQDEDDYVFIEAIQLAQKSVHGLALVKRWKLLTSCGVHVIILSIVQLFLLVER</sequence>
<name>A0A699WII0_TANCI</name>
<dbReference type="AlphaFoldDB" id="A0A699WII0"/>
<keyword evidence="1" id="KW-0472">Membrane</keyword>
<feature type="transmembrane region" description="Helical" evidence="1">
    <location>
        <begin position="52"/>
        <end position="72"/>
    </location>
</feature>
<evidence type="ECO:0000313" key="2">
    <source>
        <dbReference type="EMBL" id="GFD44184.1"/>
    </source>
</evidence>